<evidence type="ECO:0000256" key="1">
    <source>
        <dbReference type="ARBA" id="ARBA00010669"/>
    </source>
</evidence>
<evidence type="ECO:0000256" key="7">
    <source>
        <dbReference type="ARBA" id="ARBA00048045"/>
    </source>
</evidence>
<sequence>MTSEDEKWMRRALEQAHAAERLGEVPVGAVLVRDGELIAEGFNQPITLNDPTAHAEIVVLRKAAETVSNYRLPDTTLYVTVEPCTMCAGSLIHARIKRLVYGASEPRAGAVASQLQVLSQPFYNHRVDVEGGVLAEECARVMSEFFARKRR</sequence>
<dbReference type="InterPro" id="IPR058535">
    <property type="entry name" value="MafB19-deam"/>
</dbReference>
<protein>
    <recommendedName>
        <fullName evidence="8">tRNA-specific adenosine deaminase</fullName>
        <ecNumber evidence="8">3.5.4.33</ecNumber>
    </recommendedName>
</protein>
<dbReference type="PROSITE" id="PS00903">
    <property type="entry name" value="CYT_DCMP_DEAMINASES_1"/>
    <property type="match status" value="1"/>
</dbReference>
<dbReference type="EC" id="3.5.4.33" evidence="8"/>
<comment type="similarity">
    <text evidence="1">Belongs to the cytidine and deoxycytidylate deaminase family. ADAT2 subfamily.</text>
</comment>
<evidence type="ECO:0000256" key="5">
    <source>
        <dbReference type="ARBA" id="ARBA00022801"/>
    </source>
</evidence>
<keyword evidence="5 8" id="KW-0378">Hydrolase</keyword>
<comment type="cofactor">
    <cofactor evidence="8">
        <name>Zn(2+)</name>
        <dbReference type="ChEBI" id="CHEBI:29105"/>
    </cofactor>
    <text evidence="8">Binds 1 zinc ion per subunit.</text>
</comment>
<dbReference type="Proteomes" id="UP000537130">
    <property type="component" value="Unassembled WGS sequence"/>
</dbReference>
<evidence type="ECO:0000256" key="2">
    <source>
        <dbReference type="ARBA" id="ARBA00011738"/>
    </source>
</evidence>
<feature type="domain" description="CMP/dCMP-type deaminase" evidence="9">
    <location>
        <begin position="3"/>
        <end position="122"/>
    </location>
</feature>
<comment type="caution">
    <text evidence="10">The sequence shown here is derived from an EMBL/GenBank/DDBJ whole genome shotgun (WGS) entry which is preliminary data.</text>
</comment>
<dbReference type="Pfam" id="PF14437">
    <property type="entry name" value="MafB19-deam"/>
    <property type="match status" value="1"/>
</dbReference>
<gene>
    <name evidence="8" type="primary">tadA</name>
    <name evidence="10" type="ORF">FHR99_000112</name>
</gene>
<keyword evidence="4 8" id="KW-0479">Metal-binding</keyword>
<dbReference type="AlphaFoldDB" id="A0A7W4W1W8"/>
<dbReference type="HAMAP" id="MF_00972">
    <property type="entry name" value="tRNA_aden_deaminase"/>
    <property type="match status" value="1"/>
</dbReference>
<dbReference type="PANTHER" id="PTHR11079:SF202">
    <property type="entry name" value="TRNA-SPECIFIC ADENOSINE DEAMINASE"/>
    <property type="match status" value="1"/>
</dbReference>
<evidence type="ECO:0000259" key="9">
    <source>
        <dbReference type="PROSITE" id="PS51747"/>
    </source>
</evidence>
<comment type="function">
    <text evidence="8">Catalyzes the deamination of adenosine to inosine at the wobble position 34 of tRNA(Arg2).</text>
</comment>
<accession>A0A7W4W1W8</accession>
<dbReference type="Gene3D" id="3.40.140.10">
    <property type="entry name" value="Cytidine Deaminase, domain 2"/>
    <property type="match status" value="1"/>
</dbReference>
<evidence type="ECO:0000313" key="10">
    <source>
        <dbReference type="EMBL" id="MBB3045876.1"/>
    </source>
</evidence>
<dbReference type="InterPro" id="IPR016192">
    <property type="entry name" value="APOBEC/CMP_deaminase_Zn-bd"/>
</dbReference>
<dbReference type="EMBL" id="JACHWY010000001">
    <property type="protein sequence ID" value="MBB3045876.1"/>
    <property type="molecule type" value="Genomic_DNA"/>
</dbReference>
<reference evidence="10 11" key="1">
    <citation type="submission" date="2020-08" db="EMBL/GenBank/DDBJ databases">
        <title>Genomic Encyclopedia of Type Strains, Phase III (KMG-III): the genomes of soil and plant-associated and newly described type strains.</title>
        <authorList>
            <person name="Whitman W."/>
        </authorList>
    </citation>
    <scope>NUCLEOTIDE SEQUENCE [LARGE SCALE GENOMIC DNA]</scope>
    <source>
        <strain evidence="10 11">CECT 8654</strain>
    </source>
</reference>
<dbReference type="PROSITE" id="PS51747">
    <property type="entry name" value="CYT_DCMP_DEAMINASES_2"/>
    <property type="match status" value="1"/>
</dbReference>
<dbReference type="InterPro" id="IPR002125">
    <property type="entry name" value="CMP_dCMP_dom"/>
</dbReference>
<dbReference type="InterPro" id="IPR028883">
    <property type="entry name" value="tRNA_aden_deaminase"/>
</dbReference>
<proteinExistence type="inferred from homology"/>
<comment type="subunit">
    <text evidence="2 8">Homodimer.</text>
</comment>
<feature type="binding site" evidence="8">
    <location>
        <position position="84"/>
    </location>
    <ligand>
        <name>Zn(2+)</name>
        <dbReference type="ChEBI" id="CHEBI:29105"/>
        <note>catalytic</note>
    </ligand>
</feature>
<dbReference type="GO" id="GO:0002100">
    <property type="term" value="P:tRNA wobble adenosine to inosine editing"/>
    <property type="evidence" value="ECO:0007669"/>
    <property type="project" value="UniProtKB-UniRule"/>
</dbReference>
<dbReference type="NCBIfam" id="NF008113">
    <property type="entry name" value="PRK10860.1"/>
    <property type="match status" value="1"/>
</dbReference>
<feature type="active site" description="Proton donor" evidence="8">
    <location>
        <position position="56"/>
    </location>
</feature>
<comment type="catalytic activity">
    <reaction evidence="7 8">
        <text>adenosine(34) in tRNA + H2O + H(+) = inosine(34) in tRNA + NH4(+)</text>
        <dbReference type="Rhea" id="RHEA:43168"/>
        <dbReference type="Rhea" id="RHEA-COMP:10373"/>
        <dbReference type="Rhea" id="RHEA-COMP:10374"/>
        <dbReference type="ChEBI" id="CHEBI:15377"/>
        <dbReference type="ChEBI" id="CHEBI:15378"/>
        <dbReference type="ChEBI" id="CHEBI:28938"/>
        <dbReference type="ChEBI" id="CHEBI:74411"/>
        <dbReference type="ChEBI" id="CHEBI:82852"/>
        <dbReference type="EC" id="3.5.4.33"/>
    </reaction>
</comment>
<evidence type="ECO:0000256" key="8">
    <source>
        <dbReference type="HAMAP-Rule" id="MF_00972"/>
    </source>
</evidence>
<dbReference type="RefSeq" id="WP_183408595.1">
    <property type="nucleotide sequence ID" value="NZ_JACHWY010000001.1"/>
</dbReference>
<keyword evidence="6 8" id="KW-0862">Zinc</keyword>
<evidence type="ECO:0000313" key="11">
    <source>
        <dbReference type="Proteomes" id="UP000537130"/>
    </source>
</evidence>
<keyword evidence="11" id="KW-1185">Reference proteome</keyword>
<feature type="binding site" evidence="8">
    <location>
        <position position="54"/>
    </location>
    <ligand>
        <name>Zn(2+)</name>
        <dbReference type="ChEBI" id="CHEBI:29105"/>
        <note>catalytic</note>
    </ligand>
</feature>
<feature type="binding site" evidence="8">
    <location>
        <position position="87"/>
    </location>
    <ligand>
        <name>Zn(2+)</name>
        <dbReference type="ChEBI" id="CHEBI:29105"/>
        <note>catalytic</note>
    </ligand>
</feature>
<keyword evidence="3 8" id="KW-0819">tRNA processing</keyword>
<dbReference type="PANTHER" id="PTHR11079">
    <property type="entry name" value="CYTOSINE DEAMINASE FAMILY MEMBER"/>
    <property type="match status" value="1"/>
</dbReference>
<dbReference type="GO" id="GO:0008270">
    <property type="term" value="F:zinc ion binding"/>
    <property type="evidence" value="ECO:0007669"/>
    <property type="project" value="UniProtKB-UniRule"/>
</dbReference>
<dbReference type="SUPFAM" id="SSF53927">
    <property type="entry name" value="Cytidine deaminase-like"/>
    <property type="match status" value="1"/>
</dbReference>
<evidence type="ECO:0000256" key="3">
    <source>
        <dbReference type="ARBA" id="ARBA00022694"/>
    </source>
</evidence>
<dbReference type="GO" id="GO:0052717">
    <property type="term" value="F:tRNA-specific adenosine-34 deaminase activity"/>
    <property type="evidence" value="ECO:0007669"/>
    <property type="project" value="UniProtKB-UniRule"/>
</dbReference>
<dbReference type="InterPro" id="IPR016193">
    <property type="entry name" value="Cytidine_deaminase-like"/>
</dbReference>
<dbReference type="FunFam" id="3.40.140.10:FF:000005">
    <property type="entry name" value="tRNA-specific adenosine deaminase"/>
    <property type="match status" value="1"/>
</dbReference>
<name>A0A7W4W1W8_9GAMM</name>
<evidence type="ECO:0000256" key="6">
    <source>
        <dbReference type="ARBA" id="ARBA00022833"/>
    </source>
</evidence>
<dbReference type="CDD" id="cd01285">
    <property type="entry name" value="nucleoside_deaminase"/>
    <property type="match status" value="1"/>
</dbReference>
<organism evidence="10 11">
    <name type="scientific">Litorivivens lipolytica</name>
    <dbReference type="NCBI Taxonomy" id="1524264"/>
    <lineage>
        <taxon>Bacteria</taxon>
        <taxon>Pseudomonadati</taxon>
        <taxon>Pseudomonadota</taxon>
        <taxon>Gammaproteobacteria</taxon>
        <taxon>Litorivivens</taxon>
    </lineage>
</organism>
<evidence type="ECO:0000256" key="4">
    <source>
        <dbReference type="ARBA" id="ARBA00022723"/>
    </source>
</evidence>